<dbReference type="GO" id="GO:0004177">
    <property type="term" value="F:aminopeptidase activity"/>
    <property type="evidence" value="ECO:0007669"/>
    <property type="project" value="UniProtKB-KW"/>
</dbReference>
<organism evidence="2 3">
    <name type="scientific">Paracidobacterium acidisoli</name>
    <dbReference type="NCBI Taxonomy" id="2303751"/>
    <lineage>
        <taxon>Bacteria</taxon>
        <taxon>Pseudomonadati</taxon>
        <taxon>Acidobacteriota</taxon>
        <taxon>Terriglobia</taxon>
        <taxon>Terriglobales</taxon>
        <taxon>Acidobacteriaceae</taxon>
        <taxon>Paracidobacterium</taxon>
    </lineage>
</organism>
<feature type="domain" description="Peptidase M24" evidence="1">
    <location>
        <begin position="18"/>
        <end position="183"/>
    </location>
</feature>
<dbReference type="SUPFAM" id="SSF55920">
    <property type="entry name" value="Creatinase/aminopeptidase"/>
    <property type="match status" value="1"/>
</dbReference>
<dbReference type="PANTHER" id="PTHR46112">
    <property type="entry name" value="AMINOPEPTIDASE"/>
    <property type="match status" value="1"/>
</dbReference>
<dbReference type="InterPro" id="IPR036005">
    <property type="entry name" value="Creatinase/aminopeptidase-like"/>
</dbReference>
<name>A0A372ITN3_9BACT</name>
<comment type="caution">
    <text evidence="2">The sequence shown here is derived from an EMBL/GenBank/DDBJ whole genome shotgun (WGS) entry which is preliminary data.</text>
</comment>
<accession>A0A372ITN3</accession>
<reference evidence="2 3" key="1">
    <citation type="submission" date="2018-08" db="EMBL/GenBank/DDBJ databases">
        <title>Acidipila sp. 4G-K13, an acidobacterium isolated from forest soil.</title>
        <authorList>
            <person name="Gao Z.-H."/>
            <person name="Qiu L.-H."/>
        </authorList>
    </citation>
    <scope>NUCLEOTIDE SEQUENCE [LARGE SCALE GENOMIC DNA]</scope>
    <source>
        <strain evidence="2 3">4G-K13</strain>
    </source>
</reference>
<sequence>MSDETTSVDALEEKKVTELREAQSKAEQLFHEVEARGLIRPGITESRLNQEIYDLAKEMFGISTYWHKRIVRAGANTLLPYAENPPDHIIGEDDILFLDLGPVFEDYEADFGRTFVIGPDPAKLKMRDDVAKAFAEGKRHFKENQDITANQLFAYAVSLAERYGWEFGGPIAGHLIGHFPHERIADDKVTLYVHPGSNLRMRSADEKGQKRHWILEIHFVDRKRQIGGFFEELLTTD</sequence>
<evidence type="ECO:0000313" key="3">
    <source>
        <dbReference type="Proteomes" id="UP000264702"/>
    </source>
</evidence>
<dbReference type="Pfam" id="PF00557">
    <property type="entry name" value="Peptidase_M24"/>
    <property type="match status" value="1"/>
</dbReference>
<evidence type="ECO:0000313" key="2">
    <source>
        <dbReference type="EMBL" id="RFU18151.1"/>
    </source>
</evidence>
<evidence type="ECO:0000259" key="1">
    <source>
        <dbReference type="Pfam" id="PF00557"/>
    </source>
</evidence>
<keyword evidence="2" id="KW-0378">Hydrolase</keyword>
<keyword evidence="3" id="KW-1185">Reference proteome</keyword>
<proteinExistence type="predicted"/>
<dbReference type="InterPro" id="IPR050659">
    <property type="entry name" value="Peptidase_M24B"/>
</dbReference>
<keyword evidence="2" id="KW-0031">Aminopeptidase</keyword>
<dbReference type="AlphaFoldDB" id="A0A372ITN3"/>
<dbReference type="PANTHER" id="PTHR46112:SF8">
    <property type="entry name" value="CYTOPLASMIC PEPTIDASE PEPQ-RELATED"/>
    <property type="match status" value="1"/>
</dbReference>
<dbReference type="EMBL" id="QVQT01000001">
    <property type="protein sequence ID" value="RFU18151.1"/>
    <property type="molecule type" value="Genomic_DNA"/>
</dbReference>
<dbReference type="Gene3D" id="3.90.230.10">
    <property type="entry name" value="Creatinase/methionine aminopeptidase superfamily"/>
    <property type="match status" value="1"/>
</dbReference>
<gene>
    <name evidence="2" type="ORF">D0Y96_00805</name>
</gene>
<dbReference type="OrthoDB" id="8418909at2"/>
<keyword evidence="2" id="KW-0645">Protease</keyword>
<dbReference type="CDD" id="cd01066">
    <property type="entry name" value="APP_MetAP"/>
    <property type="match status" value="1"/>
</dbReference>
<dbReference type="InterPro" id="IPR000994">
    <property type="entry name" value="Pept_M24"/>
</dbReference>
<protein>
    <submittedName>
        <fullName evidence="2">Aminopeptidase P family protein</fullName>
    </submittedName>
</protein>
<dbReference type="RefSeq" id="WP_117297291.1">
    <property type="nucleotide sequence ID" value="NZ_QVQT02000001.1"/>
</dbReference>
<dbReference type="Proteomes" id="UP000264702">
    <property type="component" value="Unassembled WGS sequence"/>
</dbReference>